<sequence length="206" mass="23552">IFISYLFPIYGANLCWNHMAQNLCWNQAISLVEDMVKNGVASMNIGSIMLFSTTWFHHTINLSDCDDPPRFNNGVLRLCDMKFSDVGFDDVFLSWSCGYDYPQEPISDEIIDIFETWLDKYARAANETVDMKADIKTMIVETLCDKNSKERAFFLMGEGGNGKSVLCNLLCNLLGEYAVNVPFETLTKSIEAEGKNPFIKRMRYKR</sequence>
<protein>
    <recommendedName>
        <fullName evidence="3">SF3 helicase domain-containing protein</fullName>
    </recommendedName>
</protein>
<accession>F0YSM1</accession>
<evidence type="ECO:0008006" key="3">
    <source>
        <dbReference type="Google" id="ProtNLM"/>
    </source>
</evidence>
<dbReference type="RefSeq" id="XP_009043413.1">
    <property type="nucleotide sequence ID" value="XM_009045165.1"/>
</dbReference>
<reference evidence="1 2" key="1">
    <citation type="journal article" date="2011" name="Proc. Natl. Acad. Sci. U.S.A.">
        <title>Niche of harmful alga Aureococcus anophagefferens revealed through ecogenomics.</title>
        <authorList>
            <person name="Gobler C.J."/>
            <person name="Berry D.L."/>
            <person name="Dyhrman S.T."/>
            <person name="Wilhelm S.W."/>
            <person name="Salamov A."/>
            <person name="Lobanov A.V."/>
            <person name="Zhang Y."/>
            <person name="Collier J.L."/>
            <person name="Wurch L.L."/>
            <person name="Kustka A.B."/>
            <person name="Dill B.D."/>
            <person name="Shah M."/>
            <person name="VerBerkmoes N.C."/>
            <person name="Kuo A."/>
            <person name="Terry A."/>
            <person name="Pangilinan J."/>
            <person name="Lindquist E.A."/>
            <person name="Lucas S."/>
            <person name="Paulsen I.T."/>
            <person name="Hattenrath-Lehmann T.K."/>
            <person name="Talmage S.C."/>
            <person name="Walker E.A."/>
            <person name="Koch F."/>
            <person name="Burson A.M."/>
            <person name="Marcoval M.A."/>
            <person name="Tang Y.Z."/>
            <person name="Lecleir G.R."/>
            <person name="Coyne K.J."/>
            <person name="Berg G.M."/>
            <person name="Bertrand E.M."/>
            <person name="Saito M.A."/>
            <person name="Gladyshev V.N."/>
            <person name="Grigoriev I.V."/>
        </authorList>
    </citation>
    <scope>NUCLEOTIDE SEQUENCE [LARGE SCALE GENOMIC DNA]</scope>
    <source>
        <strain evidence="2">CCMP 1984</strain>
    </source>
</reference>
<name>F0YSM1_AURAN</name>
<dbReference type="AlphaFoldDB" id="F0YSM1"/>
<organism evidence="2">
    <name type="scientific">Aureococcus anophagefferens</name>
    <name type="common">Harmful bloom alga</name>
    <dbReference type="NCBI Taxonomy" id="44056"/>
    <lineage>
        <taxon>Eukaryota</taxon>
        <taxon>Sar</taxon>
        <taxon>Stramenopiles</taxon>
        <taxon>Ochrophyta</taxon>
        <taxon>Pelagophyceae</taxon>
        <taxon>Pelagomonadales</taxon>
        <taxon>Pelagomonadaceae</taxon>
        <taxon>Aureococcus</taxon>
    </lineage>
</organism>
<evidence type="ECO:0000313" key="1">
    <source>
        <dbReference type="EMBL" id="EGB01888.1"/>
    </source>
</evidence>
<evidence type="ECO:0000313" key="2">
    <source>
        <dbReference type="Proteomes" id="UP000002729"/>
    </source>
</evidence>
<dbReference type="GeneID" id="20227476"/>
<feature type="non-terminal residue" evidence="1">
    <location>
        <position position="1"/>
    </location>
</feature>
<dbReference type="InParanoid" id="F0YSM1"/>
<dbReference type="InterPro" id="IPR027417">
    <property type="entry name" value="P-loop_NTPase"/>
</dbReference>
<feature type="non-terminal residue" evidence="1">
    <location>
        <position position="206"/>
    </location>
</feature>
<dbReference type="Gene3D" id="3.40.50.300">
    <property type="entry name" value="P-loop containing nucleotide triphosphate hydrolases"/>
    <property type="match status" value="1"/>
</dbReference>
<keyword evidence="2" id="KW-1185">Reference proteome</keyword>
<proteinExistence type="predicted"/>
<dbReference type="EMBL" id="GL834050">
    <property type="protein sequence ID" value="EGB01888.1"/>
    <property type="molecule type" value="Genomic_DNA"/>
</dbReference>
<dbReference type="KEGG" id="aaf:AURANDRAFT_69397"/>
<dbReference type="Proteomes" id="UP000002729">
    <property type="component" value="Unassembled WGS sequence"/>
</dbReference>
<gene>
    <name evidence="1" type="ORF">AURANDRAFT_69397</name>
</gene>